<reference evidence="1 2" key="1">
    <citation type="submission" date="2014-07" db="EMBL/GenBank/DDBJ databases">
        <title>Epilithonimonas lactis LMG 22401 Genome.</title>
        <authorList>
            <person name="Pipes S.E."/>
            <person name="Stropko S.J."/>
        </authorList>
    </citation>
    <scope>NUCLEOTIDE SEQUENCE [LARGE SCALE GENOMIC DNA]</scope>
    <source>
        <strain evidence="1 2">LMG 24401</strain>
    </source>
</reference>
<dbReference type="AlphaFoldDB" id="A0A085BH50"/>
<name>A0A085BH50_9FLAO</name>
<accession>A0A085BH50</accession>
<dbReference type="Proteomes" id="UP000028623">
    <property type="component" value="Unassembled WGS sequence"/>
</dbReference>
<keyword evidence="2" id="KW-1185">Reference proteome</keyword>
<comment type="caution">
    <text evidence="1">The sequence shown here is derived from an EMBL/GenBank/DDBJ whole genome shotgun (WGS) entry which is preliminary data.</text>
</comment>
<gene>
    <name evidence="1" type="ORF">IO89_07340</name>
</gene>
<protein>
    <submittedName>
        <fullName evidence="1">Prevent-host-death protein</fullName>
    </submittedName>
</protein>
<dbReference type="RefSeq" id="WP_034974981.1">
    <property type="nucleotide sequence ID" value="NZ_FOFI01000003.1"/>
</dbReference>
<evidence type="ECO:0000313" key="1">
    <source>
        <dbReference type="EMBL" id="KFC21795.1"/>
    </source>
</evidence>
<sequence>MNYTLELNVHEEGSNVVFNTILLNSFKVNIVERYSAPVSQKSKLCEVLFKVRTLDDQILKKKDGNLNTYIRGEAFTAYKNFIGVFSSAHYKKKLISKKTAEQDLVHFILSMVISNYELN</sequence>
<dbReference type="EMBL" id="JPLY01000003">
    <property type="protein sequence ID" value="KFC21795.1"/>
    <property type="molecule type" value="Genomic_DNA"/>
</dbReference>
<proteinExistence type="predicted"/>
<organism evidence="1 2">
    <name type="scientific">Epilithonimonas lactis</name>
    <dbReference type="NCBI Taxonomy" id="421072"/>
    <lineage>
        <taxon>Bacteria</taxon>
        <taxon>Pseudomonadati</taxon>
        <taxon>Bacteroidota</taxon>
        <taxon>Flavobacteriia</taxon>
        <taxon>Flavobacteriales</taxon>
        <taxon>Weeksellaceae</taxon>
        <taxon>Chryseobacterium group</taxon>
        <taxon>Epilithonimonas</taxon>
    </lineage>
</organism>
<evidence type="ECO:0000313" key="2">
    <source>
        <dbReference type="Proteomes" id="UP000028623"/>
    </source>
</evidence>
<dbReference type="eggNOG" id="ENOG5032X5M">
    <property type="taxonomic scope" value="Bacteria"/>
</dbReference>
<dbReference type="OrthoDB" id="1266472at2"/>